<keyword evidence="1" id="KW-0862">Zinc</keyword>
<sequence length="362" mass="41319">MEKDLEDRLKSFSLSKEENTEILLEPTDVIKNILECEKSLIGKIFGIKKVSILGFKSTMMNIWQTKESFSIREIGCNLFQVVFVSQEDKIRVLNGKTWCFDSQYLILCEWAENVLENTEIFNTVELWIQLWNIPFHWLSIETGRKIGAKFGKLIDIVIPESGSSKGRHIKIMAQVNLEKPILRCTNIKLEEEACWVDFLYENLQTFCFYCGKIGHSERGCQSRKEDLALDKLRDGQFGEWLRAGDLGLNKTGAKVTRKPFSVEPQTQKDEGALVVNNIPPEENQKNVSLDANNETVSVGDGNLNENSHACAELQKEEGGKERKILTSQMILKPQCDKENEMEKSMRLTFVVIEALLCSIRSP</sequence>
<accession>A0ABR0VK04</accession>
<keyword evidence="1" id="KW-0863">Zinc-finger</keyword>
<organism evidence="3 4">
    <name type="scientific">Rehmannia glutinosa</name>
    <name type="common">Chinese foxglove</name>
    <dbReference type="NCBI Taxonomy" id="99300"/>
    <lineage>
        <taxon>Eukaryota</taxon>
        <taxon>Viridiplantae</taxon>
        <taxon>Streptophyta</taxon>
        <taxon>Embryophyta</taxon>
        <taxon>Tracheophyta</taxon>
        <taxon>Spermatophyta</taxon>
        <taxon>Magnoliopsida</taxon>
        <taxon>eudicotyledons</taxon>
        <taxon>Gunneridae</taxon>
        <taxon>Pentapetalae</taxon>
        <taxon>asterids</taxon>
        <taxon>lamiids</taxon>
        <taxon>Lamiales</taxon>
        <taxon>Orobanchaceae</taxon>
        <taxon>Rehmannieae</taxon>
        <taxon>Rehmannia</taxon>
    </lineage>
</organism>
<comment type="caution">
    <text evidence="3">The sequence shown here is derived from an EMBL/GenBank/DDBJ whole genome shotgun (WGS) entry which is preliminary data.</text>
</comment>
<dbReference type="PANTHER" id="PTHR31286">
    <property type="entry name" value="GLYCINE-RICH CELL WALL STRUCTURAL PROTEIN 1.8-LIKE"/>
    <property type="match status" value="1"/>
</dbReference>
<dbReference type="InterPro" id="IPR036875">
    <property type="entry name" value="Znf_CCHC_sf"/>
</dbReference>
<keyword evidence="4" id="KW-1185">Reference proteome</keyword>
<dbReference type="PANTHER" id="PTHR31286:SF178">
    <property type="entry name" value="DUF4283 DOMAIN-CONTAINING PROTEIN"/>
    <property type="match status" value="1"/>
</dbReference>
<evidence type="ECO:0000259" key="2">
    <source>
        <dbReference type="PROSITE" id="PS50158"/>
    </source>
</evidence>
<evidence type="ECO:0000256" key="1">
    <source>
        <dbReference type="PROSITE-ProRule" id="PRU00047"/>
    </source>
</evidence>
<dbReference type="EMBL" id="JABTTQ020001090">
    <property type="protein sequence ID" value="KAK6135545.1"/>
    <property type="molecule type" value="Genomic_DNA"/>
</dbReference>
<proteinExistence type="predicted"/>
<dbReference type="PROSITE" id="PS50158">
    <property type="entry name" value="ZF_CCHC"/>
    <property type="match status" value="1"/>
</dbReference>
<dbReference type="Pfam" id="PF14111">
    <property type="entry name" value="DUF4283"/>
    <property type="match status" value="1"/>
</dbReference>
<dbReference type="SUPFAM" id="SSF57756">
    <property type="entry name" value="Retrovirus zinc finger-like domains"/>
    <property type="match status" value="1"/>
</dbReference>
<name>A0ABR0VK04_REHGL</name>
<evidence type="ECO:0000313" key="3">
    <source>
        <dbReference type="EMBL" id="KAK6135545.1"/>
    </source>
</evidence>
<dbReference type="InterPro" id="IPR040256">
    <property type="entry name" value="At4g02000-like"/>
</dbReference>
<dbReference type="InterPro" id="IPR025836">
    <property type="entry name" value="Zn_knuckle_CX2CX4HX4C"/>
</dbReference>
<evidence type="ECO:0000313" key="4">
    <source>
        <dbReference type="Proteomes" id="UP001318860"/>
    </source>
</evidence>
<protein>
    <recommendedName>
        <fullName evidence="2">CCHC-type domain-containing protein</fullName>
    </recommendedName>
</protein>
<reference evidence="3 4" key="1">
    <citation type="journal article" date="2021" name="Comput. Struct. Biotechnol. J.">
        <title>De novo genome assembly of the potent medicinal plant Rehmannia glutinosa using nanopore technology.</title>
        <authorList>
            <person name="Ma L."/>
            <person name="Dong C."/>
            <person name="Song C."/>
            <person name="Wang X."/>
            <person name="Zheng X."/>
            <person name="Niu Y."/>
            <person name="Chen S."/>
            <person name="Feng W."/>
        </authorList>
    </citation>
    <scope>NUCLEOTIDE SEQUENCE [LARGE SCALE GENOMIC DNA]</scope>
    <source>
        <strain evidence="3">DH-2019</strain>
    </source>
</reference>
<dbReference type="Proteomes" id="UP001318860">
    <property type="component" value="Unassembled WGS sequence"/>
</dbReference>
<feature type="domain" description="CCHC-type" evidence="2">
    <location>
        <begin position="207"/>
        <end position="222"/>
    </location>
</feature>
<keyword evidence="1" id="KW-0479">Metal-binding</keyword>
<dbReference type="Pfam" id="PF14392">
    <property type="entry name" value="zf-CCHC_4"/>
    <property type="match status" value="1"/>
</dbReference>
<dbReference type="InterPro" id="IPR001878">
    <property type="entry name" value="Znf_CCHC"/>
</dbReference>
<gene>
    <name evidence="3" type="ORF">DH2020_030716</name>
</gene>
<dbReference type="InterPro" id="IPR025558">
    <property type="entry name" value="DUF4283"/>
</dbReference>